<dbReference type="EMBL" id="PJMW01000001">
    <property type="protein sequence ID" value="PKV98701.1"/>
    <property type="molecule type" value="Genomic_DNA"/>
</dbReference>
<evidence type="ECO:0000256" key="1">
    <source>
        <dbReference type="ARBA" id="ARBA00023125"/>
    </source>
</evidence>
<dbReference type="SUPFAM" id="SSF46689">
    <property type="entry name" value="Homeodomain-like"/>
    <property type="match status" value="1"/>
</dbReference>
<comment type="caution">
    <text evidence="4">The sequence shown here is derived from an EMBL/GenBank/DDBJ whole genome shotgun (WGS) entry which is preliminary data.</text>
</comment>
<dbReference type="PANTHER" id="PTHR30055">
    <property type="entry name" value="HTH-TYPE TRANSCRIPTIONAL REGULATOR RUTR"/>
    <property type="match status" value="1"/>
</dbReference>
<dbReference type="InterPro" id="IPR009057">
    <property type="entry name" value="Homeodomain-like_sf"/>
</dbReference>
<dbReference type="RefSeq" id="WP_170111984.1">
    <property type="nucleotide sequence ID" value="NZ_PJMW01000001.1"/>
</dbReference>
<dbReference type="GO" id="GO:0000976">
    <property type="term" value="F:transcription cis-regulatory region binding"/>
    <property type="evidence" value="ECO:0007669"/>
    <property type="project" value="TreeGrafter"/>
</dbReference>
<accession>A0A2N3WXS8</accession>
<gene>
    <name evidence="4" type="ORF">ATK86_0723</name>
</gene>
<evidence type="ECO:0000259" key="3">
    <source>
        <dbReference type="PROSITE" id="PS50977"/>
    </source>
</evidence>
<feature type="domain" description="HTH tetR-type" evidence="3">
    <location>
        <begin position="12"/>
        <end position="72"/>
    </location>
</feature>
<name>A0A2N3WXS8_9NOCA</name>
<dbReference type="PRINTS" id="PR00455">
    <property type="entry name" value="HTHTETR"/>
</dbReference>
<dbReference type="InterPro" id="IPR036271">
    <property type="entry name" value="Tet_transcr_reg_TetR-rel_C_sf"/>
</dbReference>
<reference evidence="4 5" key="1">
    <citation type="submission" date="2017-12" db="EMBL/GenBank/DDBJ databases">
        <title>Sequencing the genomes of 1000 Actinobacteria strains.</title>
        <authorList>
            <person name="Klenk H.-P."/>
        </authorList>
    </citation>
    <scope>NUCLEOTIDE SEQUENCE [LARGE SCALE GENOMIC DNA]</scope>
    <source>
        <strain evidence="4 5">DSM 44489</strain>
    </source>
</reference>
<dbReference type="GO" id="GO:0003700">
    <property type="term" value="F:DNA-binding transcription factor activity"/>
    <property type="evidence" value="ECO:0007669"/>
    <property type="project" value="TreeGrafter"/>
</dbReference>
<dbReference type="Pfam" id="PF00440">
    <property type="entry name" value="TetR_N"/>
    <property type="match status" value="1"/>
</dbReference>
<dbReference type="Proteomes" id="UP000233766">
    <property type="component" value="Unassembled WGS sequence"/>
</dbReference>
<dbReference type="Gene3D" id="1.10.357.10">
    <property type="entry name" value="Tetracycline Repressor, domain 2"/>
    <property type="match status" value="1"/>
</dbReference>
<keyword evidence="1 2" id="KW-0238">DNA-binding</keyword>
<organism evidence="4 5">
    <name type="scientific">Nocardia fluminea</name>
    <dbReference type="NCBI Taxonomy" id="134984"/>
    <lineage>
        <taxon>Bacteria</taxon>
        <taxon>Bacillati</taxon>
        <taxon>Actinomycetota</taxon>
        <taxon>Actinomycetes</taxon>
        <taxon>Mycobacteriales</taxon>
        <taxon>Nocardiaceae</taxon>
        <taxon>Nocardia</taxon>
    </lineage>
</organism>
<dbReference type="InterPro" id="IPR001647">
    <property type="entry name" value="HTH_TetR"/>
</dbReference>
<evidence type="ECO:0000313" key="4">
    <source>
        <dbReference type="EMBL" id="PKV98701.1"/>
    </source>
</evidence>
<proteinExistence type="predicted"/>
<dbReference type="AlphaFoldDB" id="A0A2N3WXS8"/>
<dbReference type="PROSITE" id="PS50977">
    <property type="entry name" value="HTH_TETR_2"/>
    <property type="match status" value="1"/>
</dbReference>
<evidence type="ECO:0000256" key="2">
    <source>
        <dbReference type="PROSITE-ProRule" id="PRU00335"/>
    </source>
</evidence>
<dbReference type="PANTHER" id="PTHR30055:SF160">
    <property type="entry name" value="TRANSCRIPTIONAL REGULATORY PROTEIN (PROBABLY ASNC-FAMILY)-RELATED"/>
    <property type="match status" value="1"/>
</dbReference>
<feature type="DNA-binding region" description="H-T-H motif" evidence="2">
    <location>
        <begin position="35"/>
        <end position="54"/>
    </location>
</feature>
<sequence>MSTSFATTRFGTTQRGRLVTAARTTFTTHGYHGTTMDAVSAVADVTKPVLYRHFSHKSELYLAVILEYLDDLTNRLCDLREAPTSDFDRVRRCVGVLFDLVESGPHSTSALVFGSGAVGDHAVESRIATALAEFVDTLATHLHPDEVRPQRTRLLAAGLIGATLAAADEWHRLRQPVSRQSALDSLAGWYCSGLRDSVD</sequence>
<protein>
    <submittedName>
        <fullName evidence="4">TetR family transcriptional regulator</fullName>
    </submittedName>
</protein>
<dbReference type="SUPFAM" id="SSF48498">
    <property type="entry name" value="Tetracyclin repressor-like, C-terminal domain"/>
    <property type="match status" value="1"/>
</dbReference>
<evidence type="ECO:0000313" key="5">
    <source>
        <dbReference type="Proteomes" id="UP000233766"/>
    </source>
</evidence>
<dbReference type="InterPro" id="IPR050109">
    <property type="entry name" value="HTH-type_TetR-like_transc_reg"/>
</dbReference>
<keyword evidence="5" id="KW-1185">Reference proteome</keyword>